<proteinExistence type="predicted"/>
<keyword evidence="3" id="KW-1185">Reference proteome</keyword>
<sequence length="60" mass="7060">MDSVARVTTRYTRPRWKSSQRTHNAYSLKIWIITIIYERRRCSLKVFIFLAICNVLGAGV</sequence>
<feature type="transmembrane region" description="Helical" evidence="1">
    <location>
        <begin position="42"/>
        <end position="59"/>
    </location>
</feature>
<keyword evidence="1" id="KW-0812">Transmembrane</keyword>
<accession>A0ABR4FST5</accession>
<keyword evidence="1" id="KW-0472">Membrane</keyword>
<keyword evidence="1" id="KW-1133">Transmembrane helix</keyword>
<dbReference type="Proteomes" id="UP001610563">
    <property type="component" value="Unassembled WGS sequence"/>
</dbReference>
<comment type="caution">
    <text evidence="2">The sequence shown here is derived from an EMBL/GenBank/DDBJ whole genome shotgun (WGS) entry which is preliminary data.</text>
</comment>
<organism evidence="2 3">
    <name type="scientific">Aspergillus keveii</name>
    <dbReference type="NCBI Taxonomy" id="714993"/>
    <lineage>
        <taxon>Eukaryota</taxon>
        <taxon>Fungi</taxon>
        <taxon>Dikarya</taxon>
        <taxon>Ascomycota</taxon>
        <taxon>Pezizomycotina</taxon>
        <taxon>Eurotiomycetes</taxon>
        <taxon>Eurotiomycetidae</taxon>
        <taxon>Eurotiales</taxon>
        <taxon>Aspergillaceae</taxon>
        <taxon>Aspergillus</taxon>
        <taxon>Aspergillus subgen. Nidulantes</taxon>
    </lineage>
</organism>
<gene>
    <name evidence="2" type="ORF">BJX66DRAFT_313059</name>
</gene>
<dbReference type="EMBL" id="JBFTWV010000121">
    <property type="protein sequence ID" value="KAL2786321.1"/>
    <property type="molecule type" value="Genomic_DNA"/>
</dbReference>
<protein>
    <submittedName>
        <fullName evidence="2">Uncharacterized protein</fullName>
    </submittedName>
</protein>
<evidence type="ECO:0000256" key="1">
    <source>
        <dbReference type="SAM" id="Phobius"/>
    </source>
</evidence>
<evidence type="ECO:0000313" key="3">
    <source>
        <dbReference type="Proteomes" id="UP001610563"/>
    </source>
</evidence>
<reference evidence="2 3" key="1">
    <citation type="submission" date="2024-07" db="EMBL/GenBank/DDBJ databases">
        <title>Section-level genome sequencing and comparative genomics of Aspergillus sections Usti and Cavernicolus.</title>
        <authorList>
            <consortium name="Lawrence Berkeley National Laboratory"/>
            <person name="Nybo J.L."/>
            <person name="Vesth T.C."/>
            <person name="Theobald S."/>
            <person name="Frisvad J.C."/>
            <person name="Larsen T.O."/>
            <person name="Kjaerboelling I."/>
            <person name="Rothschild-Mancinelli K."/>
            <person name="Lyhne E.K."/>
            <person name="Kogle M.E."/>
            <person name="Barry K."/>
            <person name="Clum A."/>
            <person name="Na H."/>
            <person name="Ledsgaard L."/>
            <person name="Lin J."/>
            <person name="Lipzen A."/>
            <person name="Kuo A."/>
            <person name="Riley R."/>
            <person name="Mondo S."/>
            <person name="Labutti K."/>
            <person name="Haridas S."/>
            <person name="Pangalinan J."/>
            <person name="Salamov A.A."/>
            <person name="Simmons B.A."/>
            <person name="Magnuson J.K."/>
            <person name="Chen J."/>
            <person name="Drula E."/>
            <person name="Henrissat B."/>
            <person name="Wiebenga A."/>
            <person name="Lubbers R.J."/>
            <person name="Gomes A.C."/>
            <person name="Makela M.R."/>
            <person name="Stajich J."/>
            <person name="Grigoriev I.V."/>
            <person name="Mortensen U.H."/>
            <person name="De Vries R.P."/>
            <person name="Baker S.E."/>
            <person name="Andersen M.R."/>
        </authorList>
    </citation>
    <scope>NUCLEOTIDE SEQUENCE [LARGE SCALE GENOMIC DNA]</scope>
    <source>
        <strain evidence="2 3">CBS 209.92</strain>
    </source>
</reference>
<name>A0ABR4FST5_9EURO</name>
<evidence type="ECO:0000313" key="2">
    <source>
        <dbReference type="EMBL" id="KAL2786321.1"/>
    </source>
</evidence>